<dbReference type="AlphaFoldDB" id="A0A0L0WAS9"/>
<proteinExistence type="predicted"/>
<dbReference type="RefSeq" id="WP_050355074.1">
    <property type="nucleotide sequence ID" value="NZ_LGSS01000006.1"/>
</dbReference>
<gene>
    <name evidence="1" type="ORF">CLPU_6c00380</name>
</gene>
<accession>A0A0L0WAS9</accession>
<organism evidence="1 2">
    <name type="scientific">Gottschalkia purinilytica</name>
    <name type="common">Clostridium purinilyticum</name>
    <dbReference type="NCBI Taxonomy" id="1503"/>
    <lineage>
        <taxon>Bacteria</taxon>
        <taxon>Bacillati</taxon>
        <taxon>Bacillota</taxon>
        <taxon>Tissierellia</taxon>
        <taxon>Tissierellales</taxon>
        <taxon>Gottschalkiaceae</taxon>
        <taxon>Gottschalkia</taxon>
    </lineage>
</organism>
<protein>
    <submittedName>
        <fullName evidence="1">Prophage minor tail protein Z</fullName>
    </submittedName>
</protein>
<sequence length="193" mass="22093">MGKLYIDTKELKKIAFRLRDVPKQIPGATASALNRTLTHTATKMDREVRNEYAIKSTDVKKTIRKYKASKSKLYARIESKGGTISLSKFPHSPKKYNKRAKNVKVKVKQSGQKVINTQPKAFVQNINGATNIWRRKNRNRNSIIVLRTLSVPQMISNKKTMKKIKKAAHDKLKERVNHEIDWRLGKLTAKGGK</sequence>
<reference evidence="2" key="1">
    <citation type="submission" date="2015-07" db="EMBL/GenBank/DDBJ databases">
        <title>Draft genome sequence of the purine-degrading Gottschalkia purinilyticum DSM 1384 (formerly Clostridium purinilyticum).</title>
        <authorList>
            <person name="Poehlein A."/>
            <person name="Schiel-Bengelsdorf B."/>
            <person name="Bengelsdorf F.R."/>
            <person name="Daniel R."/>
            <person name="Duerre P."/>
        </authorList>
    </citation>
    <scope>NUCLEOTIDE SEQUENCE [LARGE SCALE GENOMIC DNA]</scope>
    <source>
        <strain evidence="2">DSM 1384</strain>
    </source>
</reference>
<dbReference type="InterPro" id="IPR010633">
    <property type="entry name" value="Phage_lambda_GpZ"/>
</dbReference>
<name>A0A0L0WAS9_GOTPU</name>
<comment type="caution">
    <text evidence="1">The sequence shown here is derived from an EMBL/GenBank/DDBJ whole genome shotgun (WGS) entry which is preliminary data.</text>
</comment>
<dbReference type="Proteomes" id="UP000037267">
    <property type="component" value="Unassembled WGS sequence"/>
</dbReference>
<dbReference type="EMBL" id="LGSS01000006">
    <property type="protein sequence ID" value="KNF08552.1"/>
    <property type="molecule type" value="Genomic_DNA"/>
</dbReference>
<evidence type="ECO:0000313" key="2">
    <source>
        <dbReference type="Proteomes" id="UP000037267"/>
    </source>
</evidence>
<dbReference type="Pfam" id="PF06763">
    <property type="entry name" value="Minor_tail_Z"/>
    <property type="match status" value="1"/>
</dbReference>
<dbReference type="STRING" id="1503.CLPU_6c00380"/>
<evidence type="ECO:0000313" key="1">
    <source>
        <dbReference type="EMBL" id="KNF08552.1"/>
    </source>
</evidence>
<dbReference type="OrthoDB" id="5518677at2"/>
<keyword evidence="2" id="KW-1185">Reference proteome</keyword>